<feature type="compositionally biased region" description="Basic and acidic residues" evidence="1">
    <location>
        <begin position="172"/>
        <end position="189"/>
    </location>
</feature>
<feature type="transmembrane region" description="Helical" evidence="2">
    <location>
        <begin position="144"/>
        <end position="168"/>
    </location>
</feature>
<feature type="compositionally biased region" description="Pro residues" evidence="1">
    <location>
        <begin position="91"/>
        <end position="132"/>
    </location>
</feature>
<dbReference type="AlphaFoldDB" id="G0N5M1"/>
<dbReference type="EMBL" id="GL379840">
    <property type="protein sequence ID" value="EGT53184.1"/>
    <property type="molecule type" value="Genomic_DNA"/>
</dbReference>
<evidence type="ECO:0000313" key="4">
    <source>
        <dbReference type="Proteomes" id="UP000008068"/>
    </source>
</evidence>
<gene>
    <name evidence="3" type="ORF">CAEBREN_09937</name>
</gene>
<feature type="compositionally biased region" description="Basic and acidic residues" evidence="1">
    <location>
        <begin position="210"/>
        <end position="241"/>
    </location>
</feature>
<evidence type="ECO:0000256" key="2">
    <source>
        <dbReference type="SAM" id="Phobius"/>
    </source>
</evidence>
<protein>
    <submittedName>
        <fullName evidence="3">Uncharacterized protein</fullName>
    </submittedName>
</protein>
<sequence length="249" mass="28890">MSSLRLQQLERECLKNEIPGSCEKGYSKLASECGNGTGGRERNCQMIVETARKQLCRKKRMKRTSLCRVKRQAGYDTNPRVTQRPYHPQFTPQPPLTKEPTPPPPQPQPNPAPQPEPPAPAQQPPQPPAPTPEPEKSSLFSGSLLIGFFICGIFVCIGISAVVGYLYYTKRQEKEREEERRRMEQSRQMDKKRRKKMRKKKSKRIIVQKTGEETRVERREAKEKDREEEVQKWKDFDEANRKPNTFLDP</sequence>
<evidence type="ECO:0000256" key="1">
    <source>
        <dbReference type="SAM" id="MobiDB-lite"/>
    </source>
</evidence>
<dbReference type="HOGENOM" id="CLU_097669_0_0_1"/>
<dbReference type="OrthoDB" id="10482853at2759"/>
<reference evidence="4" key="1">
    <citation type="submission" date="2011-07" db="EMBL/GenBank/DDBJ databases">
        <authorList>
            <consortium name="Caenorhabditis brenneri Sequencing and Analysis Consortium"/>
            <person name="Wilson R.K."/>
        </authorList>
    </citation>
    <scope>NUCLEOTIDE SEQUENCE [LARGE SCALE GENOMIC DNA]</scope>
    <source>
        <strain evidence="4">PB2801</strain>
    </source>
</reference>
<keyword evidence="2" id="KW-0472">Membrane</keyword>
<feature type="compositionally biased region" description="Basic residues" evidence="1">
    <location>
        <begin position="190"/>
        <end position="206"/>
    </location>
</feature>
<name>G0N5M1_CAEBE</name>
<feature type="region of interest" description="Disordered" evidence="1">
    <location>
        <begin position="67"/>
        <end position="137"/>
    </location>
</feature>
<accession>G0N5M1</accession>
<organism evidence="4">
    <name type="scientific">Caenorhabditis brenneri</name>
    <name type="common">Nematode worm</name>
    <dbReference type="NCBI Taxonomy" id="135651"/>
    <lineage>
        <taxon>Eukaryota</taxon>
        <taxon>Metazoa</taxon>
        <taxon>Ecdysozoa</taxon>
        <taxon>Nematoda</taxon>
        <taxon>Chromadorea</taxon>
        <taxon>Rhabditida</taxon>
        <taxon>Rhabditina</taxon>
        <taxon>Rhabditomorpha</taxon>
        <taxon>Rhabditoidea</taxon>
        <taxon>Rhabditidae</taxon>
        <taxon>Peloderinae</taxon>
        <taxon>Caenorhabditis</taxon>
    </lineage>
</organism>
<keyword evidence="2" id="KW-0812">Transmembrane</keyword>
<dbReference type="Proteomes" id="UP000008068">
    <property type="component" value="Unassembled WGS sequence"/>
</dbReference>
<proteinExistence type="predicted"/>
<dbReference type="eggNOG" id="ENOG502TI0U">
    <property type="taxonomic scope" value="Eukaryota"/>
</dbReference>
<evidence type="ECO:0000313" key="3">
    <source>
        <dbReference type="EMBL" id="EGT53184.1"/>
    </source>
</evidence>
<dbReference type="InParanoid" id="G0N5M1"/>
<keyword evidence="2" id="KW-1133">Transmembrane helix</keyword>
<feature type="region of interest" description="Disordered" evidence="1">
    <location>
        <begin position="172"/>
        <end position="249"/>
    </location>
</feature>
<keyword evidence="4" id="KW-1185">Reference proteome</keyword>